<name>A0A7G6WRH0_9ACTN</name>
<feature type="compositionally biased region" description="Polar residues" evidence="1">
    <location>
        <begin position="285"/>
        <end position="294"/>
    </location>
</feature>
<gene>
    <name evidence="3" type="ORF">F1D05_00055</name>
</gene>
<feature type="domain" description="AAA+ ATPase" evidence="2">
    <location>
        <begin position="215"/>
        <end position="542"/>
    </location>
</feature>
<dbReference type="GO" id="GO:0005524">
    <property type="term" value="F:ATP binding"/>
    <property type="evidence" value="ECO:0007669"/>
    <property type="project" value="UniProtKB-KW"/>
</dbReference>
<dbReference type="Pfam" id="PF13191">
    <property type="entry name" value="AAA_16"/>
    <property type="match status" value="1"/>
</dbReference>
<dbReference type="EMBL" id="CP043661">
    <property type="protein sequence ID" value="QNE16585.1"/>
    <property type="molecule type" value="Genomic_DNA"/>
</dbReference>
<evidence type="ECO:0000313" key="3">
    <source>
        <dbReference type="EMBL" id="QNE16585.1"/>
    </source>
</evidence>
<dbReference type="InterPro" id="IPR027417">
    <property type="entry name" value="P-loop_NTPase"/>
</dbReference>
<keyword evidence="4" id="KW-1185">Reference proteome</keyword>
<reference evidence="3 4" key="2">
    <citation type="journal article" date="2020" name="Microbiol. Resour. Announc.">
        <title>Antarctic desert soil bacteria exhibit high novel natural product potential, evaluated through long-read genome sequencing and comparative genomics.</title>
        <authorList>
            <person name="Benaud N."/>
            <person name="Edwards R.J."/>
            <person name="Amos T.G."/>
            <person name="D'Agostino P.M."/>
            <person name="Gutierrez-Chavez C."/>
            <person name="Montgomery K."/>
            <person name="Nicetic I."/>
            <person name="Ferrari B.C."/>
        </authorList>
    </citation>
    <scope>NUCLEOTIDE SEQUENCE [LARGE SCALE GENOMIC DNA]</scope>
    <source>
        <strain evidence="3 4">SPB151</strain>
    </source>
</reference>
<organism evidence="3 4">
    <name type="scientific">Kribbella qitaiheensis</name>
    <dbReference type="NCBI Taxonomy" id="1544730"/>
    <lineage>
        <taxon>Bacteria</taxon>
        <taxon>Bacillati</taxon>
        <taxon>Actinomycetota</taxon>
        <taxon>Actinomycetes</taxon>
        <taxon>Propionibacteriales</taxon>
        <taxon>Kribbellaceae</taxon>
        <taxon>Kribbella</taxon>
    </lineage>
</organism>
<dbReference type="KEGG" id="kqi:F1D05_00055"/>
<evidence type="ECO:0000256" key="1">
    <source>
        <dbReference type="SAM" id="MobiDB-lite"/>
    </source>
</evidence>
<dbReference type="SUPFAM" id="SSF52540">
    <property type="entry name" value="P-loop containing nucleoside triphosphate hydrolases"/>
    <property type="match status" value="1"/>
</dbReference>
<protein>
    <submittedName>
        <fullName evidence="3">ATP-binding protein</fullName>
    </submittedName>
</protein>
<dbReference type="InterPro" id="IPR041664">
    <property type="entry name" value="AAA_16"/>
</dbReference>
<evidence type="ECO:0000313" key="4">
    <source>
        <dbReference type="Proteomes" id="UP000515563"/>
    </source>
</evidence>
<dbReference type="Proteomes" id="UP000515563">
    <property type="component" value="Chromosome"/>
</dbReference>
<sequence>MTAYDAGSTQAMAQPDGQDQSIVTAGVDQARQYAALSGPFEPAQALRSIDQVTSVDPAQLTAIAAGLSRTCDRSMAAGGDHWLMRGAERRRTLDALASSNQLPAAIAQRRDSAEDQPTKDLLNAIAAEEIFTADAVSAVVSAATDRGTLERLVVGLGRAGSLAPQYGQLPAIKAALTHLDFVAAARTVESHGFFGREEELQRIIAWLDTESTGRPASALYIEGLPGVGKTTLVEQVAARLLGQGDDWVVVRFDFDRAGLDVQDTVGLTLELARQVSAQVPGAEQPIQQARSKAASTLPGAASLKGDSPELVPEDLGLALANALASPPRRIFLVLDTLEVLRGRGETHPGRLFDWLDQLASVTRVTIAVVGAGRGNALDSTQARIGEHLPLRGLADSGADRLLESLDVDPGSFELIRSIAGGNPLALRLAAKFTNEHGAGELAKAGKRGEVALASLYRFILSRIDDPDLKMLANPGLVVRRINADVIREVVGPQVGLGKLSPARAEELLQALATQHWLVEPDPLAIGFLRHRSDMRAVLLPLLYESAPAKSARIDRAAAKWFAARTEPWCQIEAAYHRLQLMRRESAVPLIAPAVLAQLDLITISELPATAQDVVHRSQGDRSTSYRGDRVVPGTALDPYATRELRSMNDRSDWLEGNYIYDRTFAGAVFDPNGPDADAALTFLWRSGRWSDARALLKEQDGWYRPQLREQLDKDQLNAVCRVELAAEFDFDGAVRVFGDQPGIGQRVAALVMEPSLSGLAGAALRFAIHSAAVPVKSQRKFDGAGQAIDYWRSTDRSEFGSGEGWERITARIGPIDRHAADPSTLAARALAVVTPFAELVGTMRQLPAHQYLVDYAAAVRERLNELGNLAPLGSPPWRDYVDTAPTLSLQSLTDLGLLAELIGAAACLRGDRDLNLVARCAERWRRTTAGSWSYGSGATPPEWDRPIDVTIADRIAALAAEPNPIDRAVSQLEAWHDGDVLGLLRKRAPATIDAATRAAADGTAVDAAAVLLARNVPSAFVPGIALLVVPSGRPLRLPQRSMQVSGERPRP</sequence>
<dbReference type="SMART" id="SM00382">
    <property type="entry name" value="AAA"/>
    <property type="match status" value="1"/>
</dbReference>
<proteinExistence type="predicted"/>
<accession>A0A7G6WRH0</accession>
<keyword evidence="3" id="KW-0547">Nucleotide-binding</keyword>
<reference evidence="4" key="1">
    <citation type="submission" date="2019-09" db="EMBL/GenBank/DDBJ databases">
        <title>Antimicrobial potential of Antarctic Bacteria.</title>
        <authorList>
            <person name="Benaud N."/>
            <person name="Edwards R.J."/>
            <person name="Ferrari B.C."/>
        </authorList>
    </citation>
    <scope>NUCLEOTIDE SEQUENCE [LARGE SCALE GENOMIC DNA]</scope>
    <source>
        <strain evidence="4">SPB151</strain>
    </source>
</reference>
<dbReference type="AlphaFoldDB" id="A0A7G6WRH0"/>
<dbReference type="Gene3D" id="3.40.50.300">
    <property type="entry name" value="P-loop containing nucleotide triphosphate hydrolases"/>
    <property type="match status" value="1"/>
</dbReference>
<dbReference type="InterPro" id="IPR003593">
    <property type="entry name" value="AAA+_ATPase"/>
</dbReference>
<keyword evidence="3" id="KW-0067">ATP-binding</keyword>
<feature type="region of interest" description="Disordered" evidence="1">
    <location>
        <begin position="280"/>
        <end position="305"/>
    </location>
</feature>
<evidence type="ECO:0000259" key="2">
    <source>
        <dbReference type="SMART" id="SM00382"/>
    </source>
</evidence>
<dbReference type="RefSeq" id="WP_185445121.1">
    <property type="nucleotide sequence ID" value="NZ_CP043661.1"/>
</dbReference>